<dbReference type="OrthoDB" id="7220at10239"/>
<proteinExistence type="predicted"/>
<dbReference type="KEGG" id="vg:26122810"/>
<feature type="repeat" description="ANK" evidence="3">
    <location>
        <begin position="233"/>
        <end position="265"/>
    </location>
</feature>
<feature type="repeat" description="ANK" evidence="3">
    <location>
        <begin position="540"/>
        <end position="569"/>
    </location>
</feature>
<keyword evidence="2 3" id="KW-0040">ANK repeat</keyword>
<dbReference type="PROSITE" id="PS50088">
    <property type="entry name" value="ANK_REPEAT"/>
    <property type="match status" value="8"/>
</dbReference>
<dbReference type="PANTHER" id="PTHR24178">
    <property type="entry name" value="MOLTING PROTEIN MLT-4"/>
    <property type="match status" value="1"/>
</dbReference>
<dbReference type="GeneID" id="26122810"/>
<dbReference type="PRINTS" id="PR01415">
    <property type="entry name" value="ANKYRIN"/>
</dbReference>
<dbReference type="Pfam" id="PF12796">
    <property type="entry name" value="Ank_2"/>
    <property type="match status" value="3"/>
</dbReference>
<evidence type="ECO:0000256" key="2">
    <source>
        <dbReference type="ARBA" id="ARBA00023043"/>
    </source>
</evidence>
<dbReference type="InterPro" id="IPR002110">
    <property type="entry name" value="Ankyrin_rpt"/>
</dbReference>
<feature type="repeat" description="ANK" evidence="3">
    <location>
        <begin position="330"/>
        <end position="378"/>
    </location>
</feature>
<keyword evidence="1" id="KW-0677">Repeat</keyword>
<feature type="repeat" description="ANK" evidence="3">
    <location>
        <begin position="471"/>
        <end position="504"/>
    </location>
</feature>
<dbReference type="PANTHER" id="PTHR24178:SF41">
    <property type="entry name" value="ANKYRIN-2 ISOFORM X1"/>
    <property type="match status" value="1"/>
</dbReference>
<dbReference type="SUPFAM" id="SSF48403">
    <property type="entry name" value="Ankyrin repeat"/>
    <property type="match status" value="2"/>
</dbReference>
<dbReference type="Pfam" id="PF00023">
    <property type="entry name" value="Ank"/>
    <property type="match status" value="2"/>
</dbReference>
<evidence type="ECO:0000313" key="5">
    <source>
        <dbReference type="Proteomes" id="UP000142477"/>
    </source>
</evidence>
<protein>
    <submittedName>
        <fullName evidence="4">Ankyrin repeat family protein</fullName>
    </submittedName>
</protein>
<reference evidence="4 5" key="1">
    <citation type="journal article" date="2015" name="Infect. Genet. Evol.">
        <title>Unique genomic organization of a novel Avipoxvirus detected in turkey (Meleagris gallopavo).</title>
        <authorList>
            <person name="Banyai K."/>
            <person name="Palya V."/>
            <person name="Denes B."/>
            <person name="Glavits R."/>
            <person name="Ivanics E."/>
            <person name="Horvath B."/>
            <person name="Farkas S.L."/>
            <person name="Marton S."/>
            <person name="Balint A."/>
            <person name="Gyuranecz M."/>
            <person name="Erdelyi K."/>
            <person name="Dan A."/>
        </authorList>
    </citation>
    <scope>NUCLEOTIDE SEQUENCE [LARGE SCALE GENOMIC DNA]</scope>
    <source>
        <strain evidence="4 5">TKPV-HU1124/2011</strain>
    </source>
</reference>
<feature type="repeat" description="ANK" evidence="3">
    <location>
        <begin position="379"/>
        <end position="412"/>
    </location>
</feature>
<dbReference type="SMART" id="SM00248">
    <property type="entry name" value="ANK"/>
    <property type="match status" value="14"/>
</dbReference>
<evidence type="ECO:0000256" key="3">
    <source>
        <dbReference type="PROSITE-ProRule" id="PRU00023"/>
    </source>
</evidence>
<dbReference type="PROSITE" id="PS50297">
    <property type="entry name" value="ANK_REP_REGION"/>
    <property type="match status" value="6"/>
</dbReference>
<dbReference type="Proteomes" id="UP000142477">
    <property type="component" value="Segment"/>
</dbReference>
<organism evidence="4 5">
    <name type="scientific">Turkeypox virus</name>
    <dbReference type="NCBI Taxonomy" id="336486"/>
    <lineage>
        <taxon>Viruses</taxon>
        <taxon>Varidnaviria</taxon>
        <taxon>Bamfordvirae</taxon>
        <taxon>Nucleocytoviricota</taxon>
        <taxon>Pokkesviricetes</taxon>
        <taxon>Chitovirales</taxon>
        <taxon>Poxviridae</taxon>
        <taxon>Chordopoxvirinae</taxon>
        <taxon>Avipoxvirus</taxon>
        <taxon>Avipoxvirus turkeypox</taxon>
    </lineage>
</organism>
<feature type="repeat" description="ANK" evidence="3">
    <location>
        <begin position="453"/>
        <end position="470"/>
    </location>
</feature>
<keyword evidence="5" id="KW-1185">Reference proteome</keyword>
<feature type="repeat" description="ANK" evidence="3">
    <location>
        <begin position="573"/>
        <end position="606"/>
    </location>
</feature>
<dbReference type="Gene3D" id="1.25.40.20">
    <property type="entry name" value="Ankyrin repeat-containing domain"/>
    <property type="match status" value="5"/>
</dbReference>
<accession>A0A0M3ZK40</accession>
<feature type="repeat" description="ANK" evidence="3">
    <location>
        <begin position="607"/>
        <end position="642"/>
    </location>
</feature>
<name>A0A0M3ZK40_9POXV</name>
<dbReference type="EMBL" id="KP728110">
    <property type="protein sequence ID" value="ALA62494.1"/>
    <property type="molecule type" value="Genomic_DNA"/>
</dbReference>
<dbReference type="RefSeq" id="YP_009177141.1">
    <property type="nucleotide sequence ID" value="NC_028238.1"/>
</dbReference>
<sequence length="818" mass="93822">MDTKTLYNLMLTGTDDEIFSAIHEYEISTNITNIFDHRITLLYQAVETRRKHVVESLLNRYDYDDSMYDTYNILHILCNKVDVSRILRLLDVNDETINLFNKYTSIVNKMSLIESTSIELLKRILLKDVSTITDEEIIEMGKRAKEEDLSIQKLLIERFAVNKWRSTHNKHSYIRKAIRHGKKVKAYRNVQYKQKTTQETSYGIYDNDNALVGHIQRSSPLIFYNIVNTKDKYGLTPLHYCAKYGKLEMTTMLLGYGGDPRIMADCGISTFRYSVLSKNIDLVKELIKYYRFNDYVDGYITIIDAVCYKNIPMITYLLDMGLSTNIKDKQHKTPLHYAIDMLKLEDVIQIHNDNSGLEVLEIIRLLITRGADVNTKDMFHRSPLHYATKVPYFMDIISLLVNNGADVNSRDRYKKTPLHNVTIIPRKGDIITILDKYGINHNFINKIYDIISKVVKLLIERGADVNAKDRYNKTPLHNSTRTTIITDVIKALLEGGAKINQSDKYDKTPMYNIASSPSGSKIIKSLIDELRLDINERDEEGKSPLYRASKFVDCIRAVRIFLEYGADVNDNFCGITPLHNACSYKEGIAVAKLLLDNCANINAKDSTGRTPLHTACSLPADTGINIVKLLISYGANVHDKSADGSNCLHHAYNSPETVKLLLDHCVNINMINGYNKTPIETAVENIKSYNSYERETVLAAKNMVISLIMKAFKYPEIIHEPGFVKNMRVINDTGELYNVKISCESELEKIKSTVLDDNYNLDIFILTHDIDLLARLIKDKKLKDLDLNMFPIYNTFIKNIINVVANTYFYTEEYIQEN</sequence>
<evidence type="ECO:0000313" key="4">
    <source>
        <dbReference type="EMBL" id="ALA62494.1"/>
    </source>
</evidence>
<dbReference type="InterPro" id="IPR036770">
    <property type="entry name" value="Ankyrin_rpt-contain_sf"/>
</dbReference>
<evidence type="ECO:0000256" key="1">
    <source>
        <dbReference type="ARBA" id="ARBA00022737"/>
    </source>
</evidence>